<keyword evidence="3" id="KW-0012">Acyltransferase</keyword>
<dbReference type="GO" id="GO:0016746">
    <property type="term" value="F:acyltransferase activity"/>
    <property type="evidence" value="ECO:0007669"/>
    <property type="project" value="UniProtKB-KW"/>
</dbReference>
<dbReference type="NCBIfam" id="NF006045">
    <property type="entry name" value="PRK08190.1"/>
    <property type="match status" value="1"/>
</dbReference>
<dbReference type="KEGG" id="cte:CT1085"/>
<dbReference type="PANTHER" id="PTHR43356">
    <property type="entry name" value="PHOSPHATE ACETYLTRANSFERASE"/>
    <property type="match status" value="1"/>
</dbReference>
<keyword evidence="7" id="KW-1185">Reference proteome</keyword>
<feature type="compositionally biased region" description="Basic and acidic residues" evidence="4">
    <location>
        <begin position="1"/>
        <end position="11"/>
    </location>
</feature>
<dbReference type="EMBL" id="AE006470">
    <property type="protein sequence ID" value="AAM72318.1"/>
    <property type="molecule type" value="Genomic_DNA"/>
</dbReference>
<dbReference type="NCBIfam" id="NF008852">
    <property type="entry name" value="PRK11890.1"/>
    <property type="match status" value="1"/>
</dbReference>
<dbReference type="InterPro" id="IPR012147">
    <property type="entry name" value="P_Ac_Bu_trans"/>
</dbReference>
<dbReference type="InterPro" id="IPR002505">
    <property type="entry name" value="PTA_PTB"/>
</dbReference>
<evidence type="ECO:0000313" key="7">
    <source>
        <dbReference type="Proteomes" id="UP000001007"/>
    </source>
</evidence>
<evidence type="ECO:0000259" key="5">
    <source>
        <dbReference type="Pfam" id="PF01515"/>
    </source>
</evidence>
<dbReference type="PANTHER" id="PTHR43356:SF2">
    <property type="entry name" value="PHOSPHATE ACETYLTRANSFERASE"/>
    <property type="match status" value="1"/>
</dbReference>
<dbReference type="HOGENOM" id="CLU_056531_1_0_10"/>
<dbReference type="Gene3D" id="3.40.718.10">
    <property type="entry name" value="Isopropylmalate Dehydrogenase"/>
    <property type="match status" value="1"/>
</dbReference>
<comment type="similarity">
    <text evidence="1">Belongs to the phosphate acetyltransferase and butyryltransferase family.</text>
</comment>
<dbReference type="PATRIC" id="fig|194439.7.peg.990"/>
<evidence type="ECO:0000256" key="2">
    <source>
        <dbReference type="ARBA" id="ARBA00022679"/>
    </source>
</evidence>
<dbReference type="RefSeq" id="WP_010932763.1">
    <property type="nucleotide sequence ID" value="NC_002932.3"/>
</dbReference>
<dbReference type="Pfam" id="PF01515">
    <property type="entry name" value="PTA_PTB"/>
    <property type="match status" value="1"/>
</dbReference>
<accession>Q8KDG5</accession>
<reference evidence="6 7" key="1">
    <citation type="journal article" date="2002" name="Proc. Natl. Acad. Sci. U.S.A.">
        <title>The complete genome sequence of Chlorobium tepidum TLS, a photosynthetic, anaerobic, green-sulfur bacterium.</title>
        <authorList>
            <person name="Eisen J.A."/>
            <person name="Nelson K.E."/>
            <person name="Paulsen I.T."/>
            <person name="Heidelberg J.F."/>
            <person name="Wu M."/>
            <person name="Dodson R.J."/>
            <person name="Deboy R."/>
            <person name="Gwinn M.L."/>
            <person name="Nelson W.C."/>
            <person name="Haft D.H."/>
            <person name="Hickey E.K."/>
            <person name="Peterson J.D."/>
            <person name="Durkin A.S."/>
            <person name="Kolonay J.L."/>
            <person name="Yang F."/>
            <person name="Holt I."/>
            <person name="Umayam L.A."/>
            <person name="Mason T."/>
            <person name="Brenner M."/>
            <person name="Shea T.P."/>
            <person name="Parksey D."/>
            <person name="Nierman W.C."/>
            <person name="Feldblyum T.V."/>
            <person name="Hansen C.L."/>
            <person name="Craven M.B."/>
            <person name="Radune D."/>
            <person name="Vamathevan J."/>
            <person name="Khouri H."/>
            <person name="White O."/>
            <person name="Gruber T.M."/>
            <person name="Ketchum K.A."/>
            <person name="Venter J.C."/>
            <person name="Tettelin H."/>
            <person name="Bryant D.A."/>
            <person name="Fraser C.M."/>
        </authorList>
    </citation>
    <scope>NUCLEOTIDE SEQUENCE [LARGE SCALE GENOMIC DNA]</scope>
    <source>
        <strain evidence="7">ATCC 49652 / DSM 12025 / NBRC 103806 / TLS</strain>
    </source>
</reference>
<evidence type="ECO:0000256" key="3">
    <source>
        <dbReference type="ARBA" id="ARBA00023315"/>
    </source>
</evidence>
<dbReference type="Proteomes" id="UP000001007">
    <property type="component" value="Chromosome"/>
</dbReference>
<dbReference type="PIRSF" id="PIRSF000428">
    <property type="entry name" value="P_Ac_trans"/>
    <property type="match status" value="1"/>
</dbReference>
<sequence>MPIDAMSDRNHAFASDEPPEIQVHPHDRYHAVIKKCASLPPLVTAVVHPVDSQVLSAVSDAVMEKLITPLLVGPAGRIEKAADEAGIDLSKWQVIDTPHSHAAAEKAVELAAAREVGAIMKGSLHTDELLGPIVARGSGLRTGRRLSHAYVMDTAGYHKWLIVTDAVVNISPDLCAKADICRNAVDAWVALTGESCLPKIAVLAAVEVVNAAMQATLDAAALCKMAERGQITGCIIDGPLAFDNAISRQAAKEKHIVSQVAGDADILLAPDIEAGNILAKQLTFISHADAAGVVMGAKVPVILTSRADNLRTRLLSCALAVLVQRAKEEGRIK</sequence>
<protein>
    <submittedName>
        <fullName evidence="6">Phosphate acetyl/butyryltransferase family protein</fullName>
    </submittedName>
</protein>
<dbReference type="OrthoDB" id="9774179at2"/>
<dbReference type="SUPFAM" id="SSF53659">
    <property type="entry name" value="Isocitrate/Isopropylmalate dehydrogenase-like"/>
    <property type="match status" value="1"/>
</dbReference>
<dbReference type="STRING" id="194439.CT1085"/>
<feature type="domain" description="Phosphate acetyl/butaryl transferase" evidence="5">
    <location>
        <begin position="105"/>
        <end position="320"/>
    </location>
</feature>
<name>Q8KDG5_CHLTE</name>
<evidence type="ECO:0000256" key="4">
    <source>
        <dbReference type="SAM" id="MobiDB-lite"/>
    </source>
</evidence>
<feature type="region of interest" description="Disordered" evidence="4">
    <location>
        <begin position="1"/>
        <end position="21"/>
    </location>
</feature>
<keyword evidence="2" id="KW-0808">Transferase</keyword>
<dbReference type="eggNOG" id="COG0280">
    <property type="taxonomic scope" value="Bacteria"/>
</dbReference>
<gene>
    <name evidence="6" type="ordered locus">CT1085</name>
</gene>
<dbReference type="EnsemblBacteria" id="AAM72318">
    <property type="protein sequence ID" value="AAM72318"/>
    <property type="gene ID" value="CT1085"/>
</dbReference>
<proteinExistence type="inferred from homology"/>
<organism evidence="6 7">
    <name type="scientific">Chlorobaculum tepidum (strain ATCC 49652 / DSM 12025 / NBRC 103806 / TLS)</name>
    <name type="common">Chlorobium tepidum</name>
    <dbReference type="NCBI Taxonomy" id="194439"/>
    <lineage>
        <taxon>Bacteria</taxon>
        <taxon>Pseudomonadati</taxon>
        <taxon>Chlorobiota</taxon>
        <taxon>Chlorobiia</taxon>
        <taxon>Chlorobiales</taxon>
        <taxon>Chlorobiaceae</taxon>
        <taxon>Chlorobaculum</taxon>
    </lineage>
</organism>
<evidence type="ECO:0000313" key="6">
    <source>
        <dbReference type="EMBL" id="AAM72318.1"/>
    </source>
</evidence>
<evidence type="ECO:0000256" key="1">
    <source>
        <dbReference type="ARBA" id="ARBA00005656"/>
    </source>
</evidence>
<dbReference type="InterPro" id="IPR050500">
    <property type="entry name" value="Phos_Acetyltrans/Butyryltrans"/>
</dbReference>
<dbReference type="AlphaFoldDB" id="Q8KDG5"/>